<proteinExistence type="predicted"/>
<dbReference type="AlphaFoldDB" id="A0A017SJB2"/>
<sequence>KDINKSSSLETDWKNLRGYYQKITKTKINDEDGSEVRRKFYLWLQRIQVCLFNLLGMFTVHRGNAL</sequence>
<dbReference type="OrthoDB" id="4485682at2759"/>
<reference evidence="2" key="1">
    <citation type="journal article" date="2014" name="Nat. Commun.">
        <title>Genomic adaptations of the halophilic Dead Sea filamentous fungus Eurotium rubrum.</title>
        <authorList>
            <person name="Kis-Papo T."/>
            <person name="Weig A.R."/>
            <person name="Riley R."/>
            <person name="Persoh D."/>
            <person name="Salamov A."/>
            <person name="Sun H."/>
            <person name="Lipzen A."/>
            <person name="Wasser S.P."/>
            <person name="Rambold G."/>
            <person name="Grigoriev I.V."/>
            <person name="Nevo E."/>
        </authorList>
    </citation>
    <scope>NUCLEOTIDE SEQUENCE [LARGE SCALE GENOMIC DNA]</scope>
    <source>
        <strain evidence="2">CBS 135680</strain>
    </source>
</reference>
<organism evidence="1 2">
    <name type="scientific">Aspergillus ruber (strain CBS 135680)</name>
    <dbReference type="NCBI Taxonomy" id="1388766"/>
    <lineage>
        <taxon>Eukaryota</taxon>
        <taxon>Fungi</taxon>
        <taxon>Dikarya</taxon>
        <taxon>Ascomycota</taxon>
        <taxon>Pezizomycotina</taxon>
        <taxon>Eurotiomycetes</taxon>
        <taxon>Eurotiomycetidae</taxon>
        <taxon>Eurotiales</taxon>
        <taxon>Aspergillaceae</taxon>
        <taxon>Aspergillus</taxon>
        <taxon>Aspergillus subgen. Aspergillus</taxon>
    </lineage>
</organism>
<dbReference type="Proteomes" id="UP000019804">
    <property type="component" value="Unassembled WGS sequence"/>
</dbReference>
<dbReference type="GeneID" id="63698548"/>
<dbReference type="RefSeq" id="XP_040640093.1">
    <property type="nucleotide sequence ID" value="XM_040783424.1"/>
</dbReference>
<accession>A0A017SJB2</accession>
<protein>
    <submittedName>
        <fullName evidence="1">Uncharacterized protein</fullName>
    </submittedName>
</protein>
<evidence type="ECO:0000313" key="2">
    <source>
        <dbReference type="Proteomes" id="UP000019804"/>
    </source>
</evidence>
<evidence type="ECO:0000313" key="1">
    <source>
        <dbReference type="EMBL" id="EYE96405.1"/>
    </source>
</evidence>
<dbReference type="HOGENOM" id="CLU_173444_0_0_1"/>
<name>A0A017SJB2_ASPRC</name>
<gene>
    <name evidence="1" type="ORF">EURHEDRAFT_432825</name>
</gene>
<feature type="non-terminal residue" evidence="1">
    <location>
        <position position="66"/>
    </location>
</feature>
<keyword evidence="2" id="KW-1185">Reference proteome</keyword>
<dbReference type="EMBL" id="KK088418">
    <property type="protein sequence ID" value="EYE96405.1"/>
    <property type="molecule type" value="Genomic_DNA"/>
</dbReference>
<feature type="non-terminal residue" evidence="1">
    <location>
        <position position="1"/>
    </location>
</feature>